<dbReference type="EMBL" id="HG994368">
    <property type="protein sequence ID" value="CAF1852572.1"/>
    <property type="molecule type" value="Genomic_DNA"/>
</dbReference>
<reference evidence="1" key="1">
    <citation type="submission" date="2021-01" db="EMBL/GenBank/DDBJ databases">
        <authorList>
            <consortium name="Genoscope - CEA"/>
            <person name="William W."/>
        </authorList>
    </citation>
    <scope>NUCLEOTIDE SEQUENCE</scope>
</reference>
<proteinExistence type="predicted"/>
<gene>
    <name evidence="1" type="ORF">DARMORV10_C04P37770.1</name>
</gene>
<accession>A0A816JHW6</accession>
<dbReference type="AlphaFoldDB" id="A0A816JHW6"/>
<dbReference type="Proteomes" id="UP001295469">
    <property type="component" value="Chromosome C04"/>
</dbReference>
<protein>
    <submittedName>
        <fullName evidence="1">(rape) hypothetical protein</fullName>
    </submittedName>
</protein>
<feature type="non-terminal residue" evidence="1">
    <location>
        <position position="175"/>
    </location>
</feature>
<organism evidence="1">
    <name type="scientific">Brassica napus</name>
    <name type="common">Rape</name>
    <dbReference type="NCBI Taxonomy" id="3708"/>
    <lineage>
        <taxon>Eukaryota</taxon>
        <taxon>Viridiplantae</taxon>
        <taxon>Streptophyta</taxon>
        <taxon>Embryophyta</taxon>
        <taxon>Tracheophyta</taxon>
        <taxon>Spermatophyta</taxon>
        <taxon>Magnoliopsida</taxon>
        <taxon>eudicotyledons</taxon>
        <taxon>Gunneridae</taxon>
        <taxon>Pentapetalae</taxon>
        <taxon>rosids</taxon>
        <taxon>malvids</taxon>
        <taxon>Brassicales</taxon>
        <taxon>Brassicaceae</taxon>
        <taxon>Brassiceae</taxon>
        <taxon>Brassica</taxon>
    </lineage>
</organism>
<name>A0A816JHW6_BRANA</name>
<evidence type="ECO:0000313" key="1">
    <source>
        <dbReference type="EMBL" id="CAF1852572.1"/>
    </source>
</evidence>
<sequence length="175" mass="20477">MIHGPCGVFNQKSLCMENNLGYVLYHNTFVCSEVSFQVHNQGVLKQWDEIQDYIDARYVSACEKPSVEKLIIHLEGEHNITIKSTDNLGRVIRKPGIEKTMFTEWMVLCRRSEFARTLTYVQIPEYFVWNNTTKVWSERKKGKTIGRILKTFNDVKYLDFKSVCHARGYLDNDVE</sequence>